<gene>
    <name evidence="3" type="ORF">EV675_0766</name>
</gene>
<feature type="domain" description="NADPH-dependent FMN reductase-like" evidence="2">
    <location>
        <begin position="6"/>
        <end position="147"/>
    </location>
</feature>
<dbReference type="GO" id="GO:0016491">
    <property type="term" value="F:oxidoreductase activity"/>
    <property type="evidence" value="ECO:0007669"/>
    <property type="project" value="InterPro"/>
</dbReference>
<dbReference type="OrthoDB" id="1643408at2"/>
<dbReference type="InterPro" id="IPR050712">
    <property type="entry name" value="NAD(P)H-dep_reductase"/>
</dbReference>
<sequence>MNTSPPRVVALGGTTRPDSSTERALRHALDAVAATGAQVVLLAGDDLVLPMYAPHEPGRTPAALRLVAELRRADGVIIASPGYHGSLSGLVKNALDYTEDLRTDARPYLSGRAVGCIANAAGWQAAVTTLGALRDIVHALRGWPTPLGVCIGGTDPAFAPDGRCIDARVDEQLRTLGREVSDFAHRMRAPQSGAAMRAAA</sequence>
<dbReference type="Gene3D" id="3.40.50.360">
    <property type="match status" value="1"/>
</dbReference>
<dbReference type="GO" id="GO:0010181">
    <property type="term" value="F:FMN binding"/>
    <property type="evidence" value="ECO:0007669"/>
    <property type="project" value="TreeGrafter"/>
</dbReference>
<evidence type="ECO:0000259" key="2">
    <source>
        <dbReference type="Pfam" id="PF03358"/>
    </source>
</evidence>
<reference evidence="3 4" key="1">
    <citation type="submission" date="2019-02" db="EMBL/GenBank/DDBJ databases">
        <title>Genomic Encyclopedia of Type Strains, Phase IV (KMG-IV): sequencing the most valuable type-strain genomes for metagenomic binning, comparative biology and taxonomic classification.</title>
        <authorList>
            <person name="Goeker M."/>
        </authorList>
    </citation>
    <scope>NUCLEOTIDE SEQUENCE [LARGE SCALE GENOMIC DNA]</scope>
    <source>
        <strain evidence="3 4">K24</strain>
    </source>
</reference>
<evidence type="ECO:0000256" key="1">
    <source>
        <dbReference type="SAM" id="MobiDB-lite"/>
    </source>
</evidence>
<dbReference type="SUPFAM" id="SSF52218">
    <property type="entry name" value="Flavoproteins"/>
    <property type="match status" value="1"/>
</dbReference>
<feature type="region of interest" description="Disordered" evidence="1">
    <location>
        <begin position="1"/>
        <end position="20"/>
    </location>
</feature>
<dbReference type="Proteomes" id="UP000292445">
    <property type="component" value="Unassembled WGS sequence"/>
</dbReference>
<dbReference type="EMBL" id="SGXC01000001">
    <property type="protein sequence ID" value="RZS84747.1"/>
    <property type="molecule type" value="Genomic_DNA"/>
</dbReference>
<evidence type="ECO:0000313" key="3">
    <source>
        <dbReference type="EMBL" id="RZS84747.1"/>
    </source>
</evidence>
<organism evidence="3 4">
    <name type="scientific">Pigmentiphaga kullae</name>
    <dbReference type="NCBI Taxonomy" id="151784"/>
    <lineage>
        <taxon>Bacteria</taxon>
        <taxon>Pseudomonadati</taxon>
        <taxon>Pseudomonadota</taxon>
        <taxon>Betaproteobacteria</taxon>
        <taxon>Burkholderiales</taxon>
        <taxon>Alcaligenaceae</taxon>
        <taxon>Pigmentiphaga</taxon>
    </lineage>
</organism>
<name>A0A4V2F3N7_9BURK</name>
<proteinExistence type="predicted"/>
<dbReference type="GO" id="GO:0005829">
    <property type="term" value="C:cytosol"/>
    <property type="evidence" value="ECO:0007669"/>
    <property type="project" value="TreeGrafter"/>
</dbReference>
<dbReference type="RefSeq" id="WP_130356080.1">
    <property type="nucleotide sequence ID" value="NZ_SGXC01000001.1"/>
</dbReference>
<dbReference type="PANTHER" id="PTHR30543">
    <property type="entry name" value="CHROMATE REDUCTASE"/>
    <property type="match status" value="1"/>
</dbReference>
<evidence type="ECO:0000313" key="4">
    <source>
        <dbReference type="Proteomes" id="UP000292445"/>
    </source>
</evidence>
<protein>
    <submittedName>
        <fullName evidence="3">FMN reductase</fullName>
    </submittedName>
</protein>
<comment type="caution">
    <text evidence="3">The sequence shown here is derived from an EMBL/GenBank/DDBJ whole genome shotgun (WGS) entry which is preliminary data.</text>
</comment>
<dbReference type="AlphaFoldDB" id="A0A4V2F3N7"/>
<keyword evidence="4" id="KW-1185">Reference proteome</keyword>
<dbReference type="PANTHER" id="PTHR30543:SF21">
    <property type="entry name" value="NAD(P)H-DEPENDENT FMN REDUCTASE LOT6"/>
    <property type="match status" value="1"/>
</dbReference>
<dbReference type="InterPro" id="IPR029039">
    <property type="entry name" value="Flavoprotein-like_sf"/>
</dbReference>
<dbReference type="InterPro" id="IPR005025">
    <property type="entry name" value="FMN_Rdtase-like_dom"/>
</dbReference>
<accession>A0A4V2F3N7</accession>
<dbReference type="Pfam" id="PF03358">
    <property type="entry name" value="FMN_red"/>
    <property type="match status" value="1"/>
</dbReference>